<dbReference type="RefSeq" id="WP_188764750.1">
    <property type="nucleotide sequence ID" value="NZ_BMKK01000001.1"/>
</dbReference>
<comment type="caution">
    <text evidence="2">The sequence shown here is derived from an EMBL/GenBank/DDBJ whole genome shotgun (WGS) entry which is preliminary data.</text>
</comment>
<evidence type="ECO:0000313" key="3">
    <source>
        <dbReference type="Proteomes" id="UP000609064"/>
    </source>
</evidence>
<proteinExistence type="predicted"/>
<reference evidence="2" key="1">
    <citation type="journal article" date="2014" name="Int. J. Syst. Evol. Microbiol.">
        <title>Complete genome sequence of Corynebacterium casei LMG S-19264T (=DSM 44701T), isolated from a smear-ripened cheese.</title>
        <authorList>
            <consortium name="US DOE Joint Genome Institute (JGI-PGF)"/>
            <person name="Walter F."/>
            <person name="Albersmeier A."/>
            <person name="Kalinowski J."/>
            <person name="Ruckert C."/>
        </authorList>
    </citation>
    <scope>NUCLEOTIDE SEQUENCE</scope>
    <source>
        <strain evidence="2">CGMCC 1.15958</strain>
    </source>
</reference>
<protein>
    <recommendedName>
        <fullName evidence="1">YdhG-like domain-containing protein</fullName>
    </recommendedName>
</protein>
<feature type="domain" description="YdhG-like" evidence="1">
    <location>
        <begin position="16"/>
        <end position="110"/>
    </location>
</feature>
<evidence type="ECO:0000259" key="1">
    <source>
        <dbReference type="Pfam" id="PF08818"/>
    </source>
</evidence>
<dbReference type="Pfam" id="PF08818">
    <property type="entry name" value="DUF1801"/>
    <property type="match status" value="1"/>
</dbReference>
<sequence>MKELDNFYHQLNEPLKSCLMALSGIILAQDTTLKPAWKYQIPFFCYKEKIFCYLSIRKKDKLPYLGMVEGHRLDHPALIAEKRSRIKVMFFDPSEDLPIETIDEVLQQALMLYKSGIVKVKK</sequence>
<dbReference type="InterPro" id="IPR014922">
    <property type="entry name" value="YdhG-like"/>
</dbReference>
<name>A0A917DKP1_9BACT</name>
<accession>A0A917DKP1</accession>
<reference evidence="2" key="2">
    <citation type="submission" date="2020-09" db="EMBL/GenBank/DDBJ databases">
        <authorList>
            <person name="Sun Q."/>
            <person name="Zhou Y."/>
        </authorList>
    </citation>
    <scope>NUCLEOTIDE SEQUENCE</scope>
    <source>
        <strain evidence="2">CGMCC 1.15958</strain>
    </source>
</reference>
<dbReference type="Proteomes" id="UP000609064">
    <property type="component" value="Unassembled WGS sequence"/>
</dbReference>
<dbReference type="Gene3D" id="3.90.1150.200">
    <property type="match status" value="1"/>
</dbReference>
<dbReference type="AlphaFoldDB" id="A0A917DKP1"/>
<gene>
    <name evidence="2" type="ORF">GCM10011514_08260</name>
</gene>
<evidence type="ECO:0000313" key="2">
    <source>
        <dbReference type="EMBL" id="GGD46551.1"/>
    </source>
</evidence>
<organism evidence="2 3">
    <name type="scientific">Emticicia aquatilis</name>
    <dbReference type="NCBI Taxonomy" id="1537369"/>
    <lineage>
        <taxon>Bacteria</taxon>
        <taxon>Pseudomonadati</taxon>
        <taxon>Bacteroidota</taxon>
        <taxon>Cytophagia</taxon>
        <taxon>Cytophagales</taxon>
        <taxon>Leadbetterellaceae</taxon>
        <taxon>Emticicia</taxon>
    </lineage>
</organism>
<keyword evidence="3" id="KW-1185">Reference proteome</keyword>
<dbReference type="EMBL" id="BMKK01000001">
    <property type="protein sequence ID" value="GGD46551.1"/>
    <property type="molecule type" value="Genomic_DNA"/>
</dbReference>
<dbReference type="SUPFAM" id="SSF159888">
    <property type="entry name" value="YdhG-like"/>
    <property type="match status" value="1"/>
</dbReference>